<name>A0ABQ7MVG7_BRACM</name>
<feature type="region of interest" description="Disordered" evidence="1">
    <location>
        <begin position="83"/>
        <end position="119"/>
    </location>
</feature>
<dbReference type="EMBL" id="JADBGQ010000003">
    <property type="protein sequence ID" value="KAG5402684.1"/>
    <property type="molecule type" value="Genomic_DNA"/>
</dbReference>
<reference evidence="2 3" key="1">
    <citation type="submission" date="2021-03" db="EMBL/GenBank/DDBJ databases">
        <authorList>
            <person name="King G.J."/>
            <person name="Bancroft I."/>
            <person name="Baten A."/>
            <person name="Bloomfield J."/>
            <person name="Borpatragohain P."/>
            <person name="He Z."/>
            <person name="Irish N."/>
            <person name="Irwin J."/>
            <person name="Liu K."/>
            <person name="Mauleon R.P."/>
            <person name="Moore J."/>
            <person name="Morris R."/>
            <person name="Ostergaard L."/>
            <person name="Wang B."/>
            <person name="Wells R."/>
        </authorList>
    </citation>
    <scope>NUCLEOTIDE SEQUENCE [LARGE SCALE GENOMIC DNA]</scope>
    <source>
        <strain evidence="2">R-o-18</strain>
        <tissue evidence="2">Leaf</tissue>
    </source>
</reference>
<comment type="caution">
    <text evidence="2">The sequence shown here is derived from an EMBL/GenBank/DDBJ whole genome shotgun (WGS) entry which is preliminary data.</text>
</comment>
<accession>A0ABQ7MVG7</accession>
<evidence type="ECO:0000313" key="3">
    <source>
        <dbReference type="Proteomes" id="UP000823674"/>
    </source>
</evidence>
<feature type="compositionally biased region" description="Polar residues" evidence="1">
    <location>
        <begin position="91"/>
        <end position="113"/>
    </location>
</feature>
<proteinExistence type="predicted"/>
<evidence type="ECO:0000256" key="1">
    <source>
        <dbReference type="SAM" id="MobiDB-lite"/>
    </source>
</evidence>
<evidence type="ECO:0000313" key="2">
    <source>
        <dbReference type="EMBL" id="KAG5402684.1"/>
    </source>
</evidence>
<protein>
    <submittedName>
        <fullName evidence="2">Uncharacterized protein</fullName>
    </submittedName>
</protein>
<dbReference type="Proteomes" id="UP000823674">
    <property type="component" value="Chromosome A03"/>
</dbReference>
<sequence length="119" mass="12681">MPSPSCRISSVYHPQGYLAVAAKSTLERSILSAREWIAAQVTAPRPTKSPAQHVHQAPVRKDTVRCNTDAAWSATTLRTGIGWHFDDPVSGSHTEGTRGLQNGAQGGSSTQNHCDGVTC</sequence>
<gene>
    <name evidence="2" type="primary">A03g500140.1_BraROA</name>
    <name evidence="2" type="ORF">IGI04_008803</name>
</gene>
<keyword evidence="3" id="KW-1185">Reference proteome</keyword>
<organism evidence="2 3">
    <name type="scientific">Brassica rapa subsp. trilocularis</name>
    <dbReference type="NCBI Taxonomy" id="1813537"/>
    <lineage>
        <taxon>Eukaryota</taxon>
        <taxon>Viridiplantae</taxon>
        <taxon>Streptophyta</taxon>
        <taxon>Embryophyta</taxon>
        <taxon>Tracheophyta</taxon>
        <taxon>Spermatophyta</taxon>
        <taxon>Magnoliopsida</taxon>
        <taxon>eudicotyledons</taxon>
        <taxon>Gunneridae</taxon>
        <taxon>Pentapetalae</taxon>
        <taxon>rosids</taxon>
        <taxon>malvids</taxon>
        <taxon>Brassicales</taxon>
        <taxon>Brassicaceae</taxon>
        <taxon>Brassiceae</taxon>
        <taxon>Brassica</taxon>
    </lineage>
</organism>